<name>A0ABN1MN39_9FLAO</name>
<dbReference type="PROSITE" id="PS00170">
    <property type="entry name" value="CSA_PPIASE_1"/>
    <property type="match status" value="1"/>
</dbReference>
<organism evidence="9 10">
    <name type="scientific">Wandonia haliotis</name>
    <dbReference type="NCBI Taxonomy" id="574963"/>
    <lineage>
        <taxon>Bacteria</taxon>
        <taxon>Pseudomonadati</taxon>
        <taxon>Bacteroidota</taxon>
        <taxon>Flavobacteriia</taxon>
        <taxon>Flavobacteriales</taxon>
        <taxon>Crocinitomicaceae</taxon>
        <taxon>Wandonia</taxon>
    </lineage>
</organism>
<evidence type="ECO:0000256" key="4">
    <source>
        <dbReference type="ARBA" id="ARBA00023110"/>
    </source>
</evidence>
<dbReference type="PANTHER" id="PTHR45625:SF4">
    <property type="entry name" value="PEPTIDYLPROLYL ISOMERASE DOMAIN AND WD REPEAT-CONTAINING PROTEIN 1"/>
    <property type="match status" value="1"/>
</dbReference>
<evidence type="ECO:0000313" key="9">
    <source>
        <dbReference type="EMBL" id="GAA0874316.1"/>
    </source>
</evidence>
<dbReference type="PRINTS" id="PR00153">
    <property type="entry name" value="CSAPPISMRASE"/>
</dbReference>
<evidence type="ECO:0000259" key="8">
    <source>
        <dbReference type="PROSITE" id="PS50072"/>
    </source>
</evidence>
<reference evidence="9 10" key="1">
    <citation type="journal article" date="2019" name="Int. J. Syst. Evol. Microbiol.">
        <title>The Global Catalogue of Microorganisms (GCM) 10K type strain sequencing project: providing services to taxonomists for standard genome sequencing and annotation.</title>
        <authorList>
            <consortium name="The Broad Institute Genomics Platform"/>
            <consortium name="The Broad Institute Genome Sequencing Center for Infectious Disease"/>
            <person name="Wu L."/>
            <person name="Ma J."/>
        </authorList>
    </citation>
    <scope>NUCLEOTIDE SEQUENCE [LARGE SCALE GENOMIC DNA]</scope>
    <source>
        <strain evidence="9 10">JCM 16083</strain>
    </source>
</reference>
<dbReference type="CDD" id="cd00317">
    <property type="entry name" value="cyclophilin"/>
    <property type="match status" value="1"/>
</dbReference>
<dbReference type="InterPro" id="IPR046357">
    <property type="entry name" value="PPIase_dom_sf"/>
</dbReference>
<accession>A0ABN1MN39</accession>
<evidence type="ECO:0000256" key="5">
    <source>
        <dbReference type="ARBA" id="ARBA00023235"/>
    </source>
</evidence>
<evidence type="ECO:0000259" key="7">
    <source>
        <dbReference type="PROSITE" id="PS50059"/>
    </source>
</evidence>
<dbReference type="InterPro" id="IPR001179">
    <property type="entry name" value="PPIase_FKBP_dom"/>
</dbReference>
<sequence length="350" mass="39056">MKKIIAGLFIFGAITSGFAQKINKKNLDPGMYANIQTSKGNILVVLEHEKTPLTVANFIGLSEGKFQPFDSVYYKAPFYDGLKFHRVIANFMIQGGDPKGNGMGGPGYKFFDEFQDDLKHDKAGVLSMANSGPNTNGSQFFITHKETPWLDGKHSVFGHVLQGQDIVDSIEQNDSIVRISIIRKGKSAKKFKASKVFQQLYHEKAEQVAKELAEMEKVKNMSVEEYKTYFKEQTIKDFPKATQTESGLMLVIHEPGSEEKPQKGQMVKVHYTGTFLNGKKFDSSKDRDQPFSFPVGKGKVIKGWDEGIPLIGKGGRATLIIPYFLGYGSRGQSIIPPYATLLFEVEVLDF</sequence>
<dbReference type="SUPFAM" id="SSF54534">
    <property type="entry name" value="FKBP-like"/>
    <property type="match status" value="1"/>
</dbReference>
<keyword evidence="4 6" id="KW-0697">Rotamase</keyword>
<dbReference type="SUPFAM" id="SSF50891">
    <property type="entry name" value="Cyclophilin-like"/>
    <property type="match status" value="1"/>
</dbReference>
<dbReference type="PROSITE" id="PS50072">
    <property type="entry name" value="CSA_PPIASE_2"/>
    <property type="match status" value="1"/>
</dbReference>
<evidence type="ECO:0000313" key="10">
    <source>
        <dbReference type="Proteomes" id="UP001501126"/>
    </source>
</evidence>
<dbReference type="EC" id="5.2.1.8" evidence="3 6"/>
<comment type="catalytic activity">
    <reaction evidence="1 6">
        <text>[protein]-peptidylproline (omega=180) = [protein]-peptidylproline (omega=0)</text>
        <dbReference type="Rhea" id="RHEA:16237"/>
        <dbReference type="Rhea" id="RHEA-COMP:10747"/>
        <dbReference type="Rhea" id="RHEA-COMP:10748"/>
        <dbReference type="ChEBI" id="CHEBI:83833"/>
        <dbReference type="ChEBI" id="CHEBI:83834"/>
        <dbReference type="EC" id="5.2.1.8"/>
    </reaction>
</comment>
<dbReference type="RefSeq" id="WP_343785216.1">
    <property type="nucleotide sequence ID" value="NZ_BAAAFH010000003.1"/>
</dbReference>
<keyword evidence="5 6" id="KW-0413">Isomerase</keyword>
<dbReference type="Pfam" id="PF00160">
    <property type="entry name" value="Pro_isomerase"/>
    <property type="match status" value="1"/>
</dbReference>
<gene>
    <name evidence="9" type="ORF">GCM10009118_07240</name>
</gene>
<dbReference type="InterPro" id="IPR020892">
    <property type="entry name" value="Cyclophilin-type_PPIase_CS"/>
</dbReference>
<evidence type="ECO:0000256" key="1">
    <source>
        <dbReference type="ARBA" id="ARBA00000971"/>
    </source>
</evidence>
<comment type="similarity">
    <text evidence="2">Belongs to the cyclophilin-type PPIase family.</text>
</comment>
<feature type="domain" description="PPIase FKBP-type" evidence="7">
    <location>
        <begin position="264"/>
        <end position="350"/>
    </location>
</feature>
<dbReference type="Pfam" id="PF00254">
    <property type="entry name" value="FKBP_C"/>
    <property type="match status" value="1"/>
</dbReference>
<dbReference type="PROSITE" id="PS50059">
    <property type="entry name" value="FKBP_PPIASE"/>
    <property type="match status" value="1"/>
</dbReference>
<dbReference type="InterPro" id="IPR029000">
    <property type="entry name" value="Cyclophilin-like_dom_sf"/>
</dbReference>
<protein>
    <recommendedName>
        <fullName evidence="3 6">peptidylprolyl isomerase</fullName>
        <ecNumber evidence="3 6">5.2.1.8</ecNumber>
    </recommendedName>
</protein>
<dbReference type="Gene3D" id="3.10.50.40">
    <property type="match status" value="1"/>
</dbReference>
<dbReference type="InterPro" id="IPR044666">
    <property type="entry name" value="Cyclophilin_A-like"/>
</dbReference>
<dbReference type="PANTHER" id="PTHR45625">
    <property type="entry name" value="PEPTIDYL-PROLYL CIS-TRANS ISOMERASE-RELATED"/>
    <property type="match status" value="1"/>
</dbReference>
<evidence type="ECO:0000256" key="2">
    <source>
        <dbReference type="ARBA" id="ARBA00007365"/>
    </source>
</evidence>
<comment type="caution">
    <text evidence="9">The sequence shown here is derived from an EMBL/GenBank/DDBJ whole genome shotgun (WGS) entry which is preliminary data.</text>
</comment>
<evidence type="ECO:0000256" key="6">
    <source>
        <dbReference type="PROSITE-ProRule" id="PRU00277"/>
    </source>
</evidence>
<dbReference type="EMBL" id="BAAAFH010000003">
    <property type="protein sequence ID" value="GAA0874316.1"/>
    <property type="molecule type" value="Genomic_DNA"/>
</dbReference>
<evidence type="ECO:0000256" key="3">
    <source>
        <dbReference type="ARBA" id="ARBA00013194"/>
    </source>
</evidence>
<dbReference type="InterPro" id="IPR002130">
    <property type="entry name" value="Cyclophilin-type_PPIase_dom"/>
</dbReference>
<keyword evidence="10" id="KW-1185">Reference proteome</keyword>
<dbReference type="Proteomes" id="UP001501126">
    <property type="component" value="Unassembled WGS sequence"/>
</dbReference>
<dbReference type="Gene3D" id="2.40.100.10">
    <property type="entry name" value="Cyclophilin-like"/>
    <property type="match status" value="1"/>
</dbReference>
<dbReference type="GO" id="GO:0016853">
    <property type="term" value="F:isomerase activity"/>
    <property type="evidence" value="ECO:0007669"/>
    <property type="project" value="UniProtKB-KW"/>
</dbReference>
<proteinExistence type="inferred from homology"/>
<feature type="domain" description="PPIase cyclophilin-type" evidence="8">
    <location>
        <begin position="40"/>
        <end position="172"/>
    </location>
</feature>